<accession>A0AAZ3RP61</accession>
<name>A0AAZ3RP61_ONCTS</name>
<keyword evidence="3" id="KW-1185">Reference proteome</keyword>
<reference evidence="2" key="2">
    <citation type="submission" date="2025-08" db="UniProtKB">
        <authorList>
            <consortium name="Ensembl"/>
        </authorList>
    </citation>
    <scope>IDENTIFICATION</scope>
</reference>
<dbReference type="AlphaFoldDB" id="A0AAZ3RP61"/>
<dbReference type="Ensembl" id="ENSOTST00005142105.1">
    <property type="protein sequence ID" value="ENSOTSP00005142060.1"/>
    <property type="gene ID" value="ENSOTSG00005053335.1"/>
</dbReference>
<reference evidence="3" key="1">
    <citation type="journal article" date="2018" name="PLoS ONE">
        <title>Chinook salmon (Oncorhynchus tshawytscha) genome and transcriptome.</title>
        <authorList>
            <person name="Christensen K.A."/>
            <person name="Leong J.S."/>
            <person name="Sakhrani D."/>
            <person name="Biagi C.A."/>
            <person name="Minkley D.R."/>
            <person name="Withler R.E."/>
            <person name="Rondeau E.B."/>
            <person name="Koop B.F."/>
            <person name="Devlin R.H."/>
        </authorList>
    </citation>
    <scope>NUCLEOTIDE SEQUENCE [LARGE SCALE GENOMIC DNA]</scope>
</reference>
<reference evidence="2" key="3">
    <citation type="submission" date="2025-09" db="UniProtKB">
        <authorList>
            <consortium name="Ensembl"/>
        </authorList>
    </citation>
    <scope>IDENTIFICATION</scope>
</reference>
<evidence type="ECO:0000313" key="2">
    <source>
        <dbReference type="Ensembl" id="ENSOTSP00005142060.1"/>
    </source>
</evidence>
<dbReference type="GeneTree" id="ENSGT00940000154453"/>
<sequence length="124" mass="14309">MGSTTSCCVSSSPKLRRNAHSRLESYNTEPELSREDTGCNLQHISDRENVDVYENMWNSTHAAPWSTHYYKRDRGSHQQRTKQCAQEEEVSWTWEEILDGKGSWTWEEILVDRIAFLGGSRLGA</sequence>
<organism evidence="2 3">
    <name type="scientific">Oncorhynchus tshawytscha</name>
    <name type="common">Chinook salmon</name>
    <name type="synonym">Salmo tshawytscha</name>
    <dbReference type="NCBI Taxonomy" id="74940"/>
    <lineage>
        <taxon>Eukaryota</taxon>
        <taxon>Metazoa</taxon>
        <taxon>Chordata</taxon>
        <taxon>Craniata</taxon>
        <taxon>Vertebrata</taxon>
        <taxon>Euteleostomi</taxon>
        <taxon>Actinopterygii</taxon>
        <taxon>Neopterygii</taxon>
        <taxon>Teleostei</taxon>
        <taxon>Protacanthopterygii</taxon>
        <taxon>Salmoniformes</taxon>
        <taxon>Salmonidae</taxon>
        <taxon>Salmoninae</taxon>
        <taxon>Oncorhynchus</taxon>
    </lineage>
</organism>
<feature type="compositionally biased region" description="Polar residues" evidence="1">
    <location>
        <begin position="1"/>
        <end position="13"/>
    </location>
</feature>
<feature type="region of interest" description="Disordered" evidence="1">
    <location>
        <begin position="1"/>
        <end position="34"/>
    </location>
</feature>
<evidence type="ECO:0000313" key="3">
    <source>
        <dbReference type="Proteomes" id="UP000694402"/>
    </source>
</evidence>
<proteinExistence type="predicted"/>
<protein>
    <submittedName>
        <fullName evidence="2">Uncharacterized protein</fullName>
    </submittedName>
</protein>
<gene>
    <name evidence="2" type="primary">CCNY</name>
</gene>
<evidence type="ECO:0000256" key="1">
    <source>
        <dbReference type="SAM" id="MobiDB-lite"/>
    </source>
</evidence>
<dbReference type="Proteomes" id="UP000694402">
    <property type="component" value="Unassembled WGS sequence"/>
</dbReference>